<dbReference type="SMART" id="SM00062">
    <property type="entry name" value="PBPb"/>
    <property type="match status" value="1"/>
</dbReference>
<organism evidence="5 6">
    <name type="scientific">Thalassotalea insulae</name>
    <dbReference type="NCBI Taxonomy" id="2056778"/>
    <lineage>
        <taxon>Bacteria</taxon>
        <taxon>Pseudomonadati</taxon>
        <taxon>Pseudomonadota</taxon>
        <taxon>Gammaproteobacteria</taxon>
        <taxon>Alteromonadales</taxon>
        <taxon>Colwelliaceae</taxon>
        <taxon>Thalassotalea</taxon>
    </lineage>
</organism>
<protein>
    <submittedName>
        <fullName evidence="5">Amino acid ABC transporter substrate-binding protein</fullName>
    </submittedName>
</protein>
<comment type="similarity">
    <text evidence="1">Belongs to the bacterial solute-binding protein 3 family.</text>
</comment>
<evidence type="ECO:0000313" key="5">
    <source>
        <dbReference type="EMBL" id="GLX76994.1"/>
    </source>
</evidence>
<evidence type="ECO:0000259" key="4">
    <source>
        <dbReference type="SMART" id="SM00062"/>
    </source>
</evidence>
<evidence type="ECO:0000313" key="6">
    <source>
        <dbReference type="Proteomes" id="UP001157186"/>
    </source>
</evidence>
<dbReference type="RefSeq" id="WP_284242812.1">
    <property type="nucleotide sequence ID" value="NZ_BSST01000001.1"/>
</dbReference>
<evidence type="ECO:0000256" key="1">
    <source>
        <dbReference type="ARBA" id="ARBA00010333"/>
    </source>
</evidence>
<dbReference type="Gene3D" id="3.40.190.10">
    <property type="entry name" value="Periplasmic binding protein-like II"/>
    <property type="match status" value="2"/>
</dbReference>
<feature type="signal peptide" evidence="3">
    <location>
        <begin position="1"/>
        <end position="18"/>
    </location>
</feature>
<dbReference type="PANTHER" id="PTHR35936">
    <property type="entry name" value="MEMBRANE-BOUND LYTIC MUREIN TRANSGLYCOSYLASE F"/>
    <property type="match status" value="1"/>
</dbReference>
<dbReference type="SUPFAM" id="SSF53850">
    <property type="entry name" value="Periplasmic binding protein-like II"/>
    <property type="match status" value="1"/>
</dbReference>
<dbReference type="PANTHER" id="PTHR35936:SF25">
    <property type="entry name" value="ABC TRANSPORTER SUBSTRATE-BINDING PROTEIN"/>
    <property type="match status" value="1"/>
</dbReference>
<accession>A0ABQ6GN56</accession>
<reference evidence="5 6" key="1">
    <citation type="submission" date="2023-03" db="EMBL/GenBank/DDBJ databases">
        <title>Draft genome sequence of Thalassotalea insulae KCTC 62186T.</title>
        <authorList>
            <person name="Sawabe T."/>
        </authorList>
    </citation>
    <scope>NUCLEOTIDE SEQUENCE [LARGE SCALE GENOMIC DNA]</scope>
    <source>
        <strain evidence="5 6">KCTC 62186</strain>
    </source>
</reference>
<comment type="caution">
    <text evidence="5">The sequence shown here is derived from an EMBL/GenBank/DDBJ whole genome shotgun (WGS) entry which is preliminary data.</text>
</comment>
<feature type="chain" id="PRO_5047519476" evidence="3">
    <location>
        <begin position="19"/>
        <end position="249"/>
    </location>
</feature>
<evidence type="ECO:0000256" key="2">
    <source>
        <dbReference type="ARBA" id="ARBA00022729"/>
    </source>
</evidence>
<dbReference type="Proteomes" id="UP001157186">
    <property type="component" value="Unassembled WGS sequence"/>
</dbReference>
<keyword evidence="6" id="KW-1185">Reference proteome</keyword>
<sequence length="249" mass="29042">MRLYALLVICCFSTGALAKEIVKVGIYDFPPYAFVANKITGISVQMLAEMNKFQDKYQFVAVPTTARRRYRDFDNHKYDMLIFESKNWGWQQYPVNVSKPFVTGFEVYVTQNQPGRGQEYFSDLTSKAIIGVLGYHYQFANFSTDQQHLASHFNLIQTSSQEKSLKLLLKGRGDIAVLTKEYLNYHFLISPEDRAKLLISDKFDQIYQHTILVRQHHKLSVKYINELLEQMNQQGVLMPLWQQYGLELK</sequence>
<dbReference type="EMBL" id="BSST01000001">
    <property type="protein sequence ID" value="GLX76994.1"/>
    <property type="molecule type" value="Genomic_DNA"/>
</dbReference>
<dbReference type="InterPro" id="IPR001638">
    <property type="entry name" value="Solute-binding_3/MltF_N"/>
</dbReference>
<evidence type="ECO:0000256" key="3">
    <source>
        <dbReference type="SAM" id="SignalP"/>
    </source>
</evidence>
<dbReference type="Pfam" id="PF00497">
    <property type="entry name" value="SBP_bac_3"/>
    <property type="match status" value="1"/>
</dbReference>
<keyword evidence="2 3" id="KW-0732">Signal</keyword>
<name>A0ABQ6GN56_9GAMM</name>
<gene>
    <name evidence="5" type="ORF">tinsulaeT_03340</name>
</gene>
<feature type="domain" description="Solute-binding protein family 3/N-terminal" evidence="4">
    <location>
        <begin position="21"/>
        <end position="248"/>
    </location>
</feature>
<proteinExistence type="inferred from homology"/>